<feature type="region of interest" description="Disordered" evidence="1">
    <location>
        <begin position="887"/>
        <end position="914"/>
    </location>
</feature>
<reference evidence="5" key="1">
    <citation type="journal article" date="2017" name="J. Biotechnol.">
        <title>Complete genome sequence of Novosphingobium resinovorum SA1, a versatile xenobiotic-degrading bacterium capable of utilizing sulfanilic acid.</title>
        <authorList>
            <person name="Hegedus B."/>
            <person name="Kos P.B."/>
            <person name="Balint B."/>
            <person name="Maroti G."/>
            <person name="Gan H.M."/>
            <person name="Perei K."/>
            <person name="Rakhely G."/>
        </authorList>
    </citation>
    <scope>NUCLEOTIDE SEQUENCE [LARGE SCALE GENOMIC DNA]</scope>
    <source>
        <strain evidence="5">SA1</strain>
    </source>
</reference>
<dbReference type="Pfam" id="PF13946">
    <property type="entry name" value="DUF4214"/>
    <property type="match status" value="1"/>
</dbReference>
<keyword evidence="5" id="KW-1185">Reference proteome</keyword>
<dbReference type="EMBL" id="CP017075">
    <property type="protein sequence ID" value="AOR77490.1"/>
    <property type="molecule type" value="Genomic_DNA"/>
</dbReference>
<dbReference type="Pfam" id="PF00534">
    <property type="entry name" value="Glycos_transf_1"/>
    <property type="match status" value="1"/>
</dbReference>
<dbReference type="RefSeq" id="WP_069708497.1">
    <property type="nucleotide sequence ID" value="NZ_CP017075.1"/>
</dbReference>
<protein>
    <recommendedName>
        <fullName evidence="6">Glycosyl transferase family 1 domain-containing protein</fullName>
    </recommendedName>
</protein>
<accession>A0A1D8A5X3</accession>
<evidence type="ECO:0000256" key="1">
    <source>
        <dbReference type="SAM" id="MobiDB-lite"/>
    </source>
</evidence>
<dbReference type="InterPro" id="IPR001296">
    <property type="entry name" value="Glyco_trans_1"/>
</dbReference>
<feature type="domain" description="DUF4214" evidence="3">
    <location>
        <begin position="936"/>
        <end position="984"/>
    </location>
</feature>
<evidence type="ECO:0000259" key="2">
    <source>
        <dbReference type="Pfam" id="PF00534"/>
    </source>
</evidence>
<dbReference type="Proteomes" id="UP000094626">
    <property type="component" value="Chromosome"/>
</dbReference>
<feature type="domain" description="Glycosyl transferase family 1" evidence="2">
    <location>
        <begin position="236"/>
        <end position="378"/>
    </location>
</feature>
<name>A0A1D8A5X3_9SPHN</name>
<dbReference type="InterPro" id="IPR025282">
    <property type="entry name" value="DUF4214"/>
</dbReference>
<gene>
    <name evidence="4" type="ORF">BES08_12535</name>
</gene>
<dbReference type="GO" id="GO:0016757">
    <property type="term" value="F:glycosyltransferase activity"/>
    <property type="evidence" value="ECO:0007669"/>
    <property type="project" value="InterPro"/>
</dbReference>
<dbReference type="AlphaFoldDB" id="A0A1D8A5X3"/>
<dbReference type="KEGG" id="nre:BES08_12535"/>
<evidence type="ECO:0000259" key="3">
    <source>
        <dbReference type="Pfam" id="PF13946"/>
    </source>
</evidence>
<evidence type="ECO:0008006" key="6">
    <source>
        <dbReference type="Google" id="ProtNLM"/>
    </source>
</evidence>
<organism evidence="4 5">
    <name type="scientific">Novosphingobium resinovorum</name>
    <dbReference type="NCBI Taxonomy" id="158500"/>
    <lineage>
        <taxon>Bacteria</taxon>
        <taxon>Pseudomonadati</taxon>
        <taxon>Pseudomonadota</taxon>
        <taxon>Alphaproteobacteria</taxon>
        <taxon>Sphingomonadales</taxon>
        <taxon>Sphingomonadaceae</taxon>
        <taxon>Novosphingobium</taxon>
    </lineage>
</organism>
<evidence type="ECO:0000313" key="4">
    <source>
        <dbReference type="EMBL" id="AOR77490.1"/>
    </source>
</evidence>
<evidence type="ECO:0000313" key="5">
    <source>
        <dbReference type="Proteomes" id="UP000094626"/>
    </source>
</evidence>
<dbReference type="Gene3D" id="3.40.50.2000">
    <property type="entry name" value="Glycogen Phosphorylase B"/>
    <property type="match status" value="1"/>
</dbReference>
<dbReference type="PANTHER" id="PTHR46401:SF8">
    <property type="entry name" value="BLL6006 PROTEIN"/>
    <property type="match status" value="1"/>
</dbReference>
<dbReference type="SUPFAM" id="SSF53756">
    <property type="entry name" value="UDP-Glycosyltransferase/glycogen phosphorylase"/>
    <property type="match status" value="1"/>
</dbReference>
<dbReference type="PANTHER" id="PTHR46401">
    <property type="entry name" value="GLYCOSYLTRANSFERASE WBBK-RELATED"/>
    <property type="match status" value="1"/>
</dbReference>
<sequence length="1021" mass="111770">MTDKASASLAQALIRDKFLINFNNLVSNPMRTGIQRVCYEFSTRWPYIDDTIAFVELGMDRIGILDPDFFENVRQLFEDNDDVLRALSGEFEDLGIDPSPGRIGLLSARNRIICEISVEQALECCRAVISLEESLNLEFFSFAAATRPEKIFNLCHDFLSWTHSEFFSTDWRVADNVSLSLGNRRKYTHNIFTSTTTRDVFVNRINRGDRRTYRVIAPGADGLGRTYRKTAPASAEFLVVGTLEPRKQSLHILRAFERLQAEGHVARLCFAGRMGWLEPADKAELEAAFERYSWLRWVDSPSDDELRDLMMHCRASIYMSVAEGFGSPPVESLALGVPCIVTADLPSILDLEPNGQLRVEAQDGQALEDAVRRLLDDSAVLALQAEIETLALPTWQSFVDGIAALVTEKVGAPARSETDTSYRARLAILASLSLMGQFDREELVEHLVSAALPAIHQDELTRWIVRAERANWSNTEVALNLMAAFPDALPARLVNDALSGNLETTAYIPPSFAKEWRSRFRRIMQIEPYPAFHEAIYSDLLFRNPGTGELDAHMPLDERGTLRTAHLRGAVQSEEYRSRLEAGLRHRLPAGYAEKISLPTIGWKLRVIEQLVSEAAVDRALLVEDDSEFLDIASLDLTGQVPSRAGKAQLQALLGGRNGRERVLLRLLLSEAALRRVKDPQAHLELIHMVALRSGLARREPAGERTVAGKVSAVAGLSAASLAVGVAAFLGREATPAELRLADFVSGSAKAANADLMAARLVLYATLRGEIVLSPAFVGWAAKRLAGSLQLDTCIARQGGADSSPEAAFVAGFGRDPEPRETAALVAAAAQGLGLADIVDAVRIAALRAGQVSDIVPELEHFAKDHAGLVTRFGQLDTLAHALDAAAPEKRRQAWSRPAPQAAPNGQHAPQSVAQAFAHAPRSEGDILTVDQLSALDGDDFVRMAYRKLLLREADEGGVQTYLKALGAGRSKAAIIYSLSVSAEGRGADANLIGLDGLVSRQRAMRRWPVRKLLQMAGVPL</sequence>
<proteinExistence type="predicted"/>
<dbReference type="OrthoDB" id="9790710at2"/>